<protein>
    <submittedName>
        <fullName evidence="5">Helix-turn-helix domain-containing protein</fullName>
    </submittedName>
</protein>
<dbReference type="Proteomes" id="UP000433945">
    <property type="component" value="Unassembled WGS sequence"/>
</dbReference>
<dbReference type="GO" id="GO:0003700">
    <property type="term" value="F:DNA-binding transcription factor activity"/>
    <property type="evidence" value="ECO:0007669"/>
    <property type="project" value="InterPro"/>
</dbReference>
<evidence type="ECO:0000259" key="4">
    <source>
        <dbReference type="PROSITE" id="PS01124"/>
    </source>
</evidence>
<gene>
    <name evidence="5" type="ORF">GN157_00305</name>
</gene>
<dbReference type="Pfam" id="PF12833">
    <property type="entry name" value="HTH_18"/>
    <property type="match status" value="1"/>
</dbReference>
<keyword evidence="3" id="KW-0804">Transcription</keyword>
<dbReference type="InterPro" id="IPR009057">
    <property type="entry name" value="Homeodomain-like_sf"/>
</dbReference>
<dbReference type="Gene3D" id="1.10.10.60">
    <property type="entry name" value="Homeodomain-like"/>
    <property type="match status" value="2"/>
</dbReference>
<keyword evidence="2" id="KW-0238">DNA-binding</keyword>
<dbReference type="SUPFAM" id="SSF46689">
    <property type="entry name" value="Homeodomain-like"/>
    <property type="match status" value="1"/>
</dbReference>
<comment type="caution">
    <text evidence="5">The sequence shown here is derived from an EMBL/GenBank/DDBJ whole genome shotgun (WGS) entry which is preliminary data.</text>
</comment>
<keyword evidence="6" id="KW-1185">Reference proteome</keyword>
<dbReference type="InterPro" id="IPR018060">
    <property type="entry name" value="HTH_AraC"/>
</dbReference>
<sequence>MSSEIIHVKSVADYHRLAGLESPRHPLVSISYHKDTRATMDFEGKRFAFGFYYISYKNAKYDMRYGRNSYDFDDGTLMFMSPGQIIMPGNSSHDEDDGGWSLAFHPDLIRKSPLGKKIHDYSFFSYDVHEALHISETEVKLLTGLAEKIDMEYRQNIDQHTQNLIVSNIELLLDYCNRYYDRQFYTRTNLNKDYVTRFEQLLQDYYTSGQLAEKGIPTVNYFGEQLNMSGHYLSDMLKKETGKSLKKYINDFLINNAKTMLLGSASPVSQIAYSLGFEYPQHFSKLFKQKTGMSPVEYRSLN</sequence>
<dbReference type="PROSITE" id="PS01124">
    <property type="entry name" value="HTH_ARAC_FAMILY_2"/>
    <property type="match status" value="1"/>
</dbReference>
<evidence type="ECO:0000256" key="1">
    <source>
        <dbReference type="ARBA" id="ARBA00023015"/>
    </source>
</evidence>
<evidence type="ECO:0000256" key="2">
    <source>
        <dbReference type="ARBA" id="ARBA00023125"/>
    </source>
</evidence>
<dbReference type="GO" id="GO:0043565">
    <property type="term" value="F:sequence-specific DNA binding"/>
    <property type="evidence" value="ECO:0007669"/>
    <property type="project" value="InterPro"/>
</dbReference>
<dbReference type="PANTHER" id="PTHR43280:SF32">
    <property type="entry name" value="TRANSCRIPTIONAL REGULATORY PROTEIN"/>
    <property type="match status" value="1"/>
</dbReference>
<reference evidence="5 6" key="1">
    <citation type="submission" date="2019-12" db="EMBL/GenBank/DDBJ databases">
        <authorList>
            <person name="Sun J.-Q."/>
        </authorList>
    </citation>
    <scope>NUCLEOTIDE SEQUENCE [LARGE SCALE GENOMIC DNA]</scope>
    <source>
        <strain evidence="5 6">JCM 17928</strain>
    </source>
</reference>
<organism evidence="5 6">
    <name type="scientific">Flavobacterium rakeshii</name>
    <dbReference type="NCBI Taxonomy" id="1038845"/>
    <lineage>
        <taxon>Bacteria</taxon>
        <taxon>Pseudomonadati</taxon>
        <taxon>Bacteroidota</taxon>
        <taxon>Flavobacteriia</taxon>
        <taxon>Flavobacteriales</taxon>
        <taxon>Flavobacteriaceae</taxon>
        <taxon>Flavobacterium</taxon>
    </lineage>
</organism>
<dbReference type="RefSeq" id="WP_317163489.1">
    <property type="nucleotide sequence ID" value="NZ_WOWP01000001.1"/>
</dbReference>
<proteinExistence type="predicted"/>
<name>A0A6N8HCG9_9FLAO</name>
<dbReference type="EMBL" id="WOWP01000001">
    <property type="protein sequence ID" value="MUV02138.1"/>
    <property type="molecule type" value="Genomic_DNA"/>
</dbReference>
<feature type="domain" description="HTH araC/xylS-type" evidence="4">
    <location>
        <begin position="196"/>
        <end position="301"/>
    </location>
</feature>
<evidence type="ECO:0000256" key="3">
    <source>
        <dbReference type="ARBA" id="ARBA00023163"/>
    </source>
</evidence>
<dbReference type="SMART" id="SM00342">
    <property type="entry name" value="HTH_ARAC"/>
    <property type="match status" value="1"/>
</dbReference>
<evidence type="ECO:0000313" key="6">
    <source>
        <dbReference type="Proteomes" id="UP000433945"/>
    </source>
</evidence>
<accession>A0A6N8HCG9</accession>
<dbReference type="AlphaFoldDB" id="A0A6N8HCG9"/>
<evidence type="ECO:0000313" key="5">
    <source>
        <dbReference type="EMBL" id="MUV02138.1"/>
    </source>
</evidence>
<dbReference type="PRINTS" id="PR00032">
    <property type="entry name" value="HTHARAC"/>
</dbReference>
<keyword evidence="1" id="KW-0805">Transcription regulation</keyword>
<dbReference type="InterPro" id="IPR020449">
    <property type="entry name" value="Tscrpt_reg_AraC-type_HTH"/>
</dbReference>
<dbReference type="PANTHER" id="PTHR43280">
    <property type="entry name" value="ARAC-FAMILY TRANSCRIPTIONAL REGULATOR"/>
    <property type="match status" value="1"/>
</dbReference>